<dbReference type="InterPro" id="IPR007453">
    <property type="entry name" value="DsrC/TusE"/>
</dbReference>
<evidence type="ECO:0000256" key="1">
    <source>
        <dbReference type="ARBA" id="ARBA00004496"/>
    </source>
</evidence>
<keyword evidence="3" id="KW-0963">Cytoplasm</keyword>
<dbReference type="AlphaFoldDB" id="A0A4R3J777"/>
<dbReference type="SUPFAM" id="SSF69721">
    <property type="entry name" value="DsrC, the gamma subunit of dissimilatory sulfite reductase"/>
    <property type="match status" value="1"/>
</dbReference>
<dbReference type="Gene3D" id="3.30.1420.10">
    <property type="match status" value="1"/>
</dbReference>
<comment type="caution">
    <text evidence="4">The sequence shown here is derived from an EMBL/GenBank/DDBJ whole genome shotgun (WGS) entry which is preliminary data.</text>
</comment>
<dbReference type="GO" id="GO:0005737">
    <property type="term" value="C:cytoplasm"/>
    <property type="evidence" value="ECO:0007669"/>
    <property type="project" value="UniProtKB-SubCell"/>
</dbReference>
<evidence type="ECO:0000313" key="5">
    <source>
        <dbReference type="Proteomes" id="UP000295304"/>
    </source>
</evidence>
<dbReference type="GO" id="GO:0097163">
    <property type="term" value="F:sulfur carrier activity"/>
    <property type="evidence" value="ECO:0007669"/>
    <property type="project" value="TreeGrafter"/>
</dbReference>
<protein>
    <submittedName>
        <fullName evidence="4">tRNA 2-thiouridine synthesizing protein E</fullName>
    </submittedName>
</protein>
<dbReference type="PIRSF" id="PIRSF006223">
    <property type="entry name" value="DsrC_TusE"/>
    <property type="match status" value="1"/>
</dbReference>
<evidence type="ECO:0000256" key="3">
    <source>
        <dbReference type="ARBA" id="ARBA00022490"/>
    </source>
</evidence>
<keyword evidence="5" id="KW-1185">Reference proteome</keyword>
<proteinExistence type="inferred from homology"/>
<gene>
    <name evidence="4" type="ORF">EDD55_1083</name>
</gene>
<dbReference type="Gene3D" id="1.10.10.370">
    <property type="entry name" value="DsrC-like protein, C-terminal domain"/>
    <property type="match status" value="1"/>
</dbReference>
<dbReference type="PANTHER" id="PTHR37010">
    <property type="entry name" value="SULFURTRANSFERASE TUSE"/>
    <property type="match status" value="1"/>
</dbReference>
<dbReference type="InterPro" id="IPR042072">
    <property type="entry name" value="DsrC-like_C"/>
</dbReference>
<organism evidence="4 5">
    <name type="scientific">Varunaivibrio sulfuroxidans</name>
    <dbReference type="NCBI Taxonomy" id="1773489"/>
    <lineage>
        <taxon>Bacteria</taxon>
        <taxon>Pseudomonadati</taxon>
        <taxon>Pseudomonadota</taxon>
        <taxon>Alphaproteobacteria</taxon>
        <taxon>Rhodospirillales</taxon>
        <taxon>Magnetovibrionaceae</taxon>
        <taxon>Varunaivibrio</taxon>
    </lineage>
</organism>
<dbReference type="RefSeq" id="WP_207893188.1">
    <property type="nucleotide sequence ID" value="NZ_CP119676.1"/>
</dbReference>
<reference evidence="4 5" key="1">
    <citation type="submission" date="2019-03" db="EMBL/GenBank/DDBJ databases">
        <title>Genomic Encyclopedia of Type Strains, Phase IV (KMG-IV): sequencing the most valuable type-strain genomes for metagenomic binning, comparative biology and taxonomic classification.</title>
        <authorList>
            <person name="Goeker M."/>
        </authorList>
    </citation>
    <scope>NUCLEOTIDE SEQUENCE [LARGE SCALE GENOMIC DNA]</scope>
    <source>
        <strain evidence="4 5">DSM 101688</strain>
    </source>
</reference>
<dbReference type="InterPro" id="IPR043163">
    <property type="entry name" value="DsrC-like_N"/>
</dbReference>
<evidence type="ECO:0000313" key="4">
    <source>
        <dbReference type="EMBL" id="TCS61205.1"/>
    </source>
</evidence>
<name>A0A4R3J777_9PROT</name>
<sequence>MQQTSEMNVAFGDEGYLINPNDWTEDVAAALAEDEGIELTEEHWTVLRFMRDWYTEHGVAPSGRDVGLFMKKIGAPRNRLFELFPYGYVQQACKIAGMIKPRSWSTG</sequence>
<dbReference type="PANTHER" id="PTHR37010:SF1">
    <property type="entry name" value="SULFURTRANSFERASE TUSE"/>
    <property type="match status" value="1"/>
</dbReference>
<comment type="subcellular location">
    <subcellularLocation>
        <location evidence="1">Cytoplasm</location>
    </subcellularLocation>
</comment>
<comment type="similarity">
    <text evidence="2">Belongs to the DsrC/TusE family.</text>
</comment>
<dbReference type="Pfam" id="PF04358">
    <property type="entry name" value="DsrC"/>
    <property type="match status" value="1"/>
</dbReference>
<evidence type="ECO:0000256" key="2">
    <source>
        <dbReference type="ARBA" id="ARBA00005718"/>
    </source>
</evidence>
<dbReference type="Proteomes" id="UP000295304">
    <property type="component" value="Unassembled WGS sequence"/>
</dbReference>
<dbReference type="EMBL" id="SLZW01000008">
    <property type="protein sequence ID" value="TCS61205.1"/>
    <property type="molecule type" value="Genomic_DNA"/>
</dbReference>
<accession>A0A4R3J777</accession>
<dbReference type="InterPro" id="IPR025526">
    <property type="entry name" value="DsrC-like_dom_sf"/>
</dbReference>
<dbReference type="NCBIfam" id="TIGR03342">
    <property type="entry name" value="dsrC_tusE_dsvC"/>
    <property type="match status" value="1"/>
</dbReference>
<dbReference type="GO" id="GO:0002143">
    <property type="term" value="P:tRNA wobble position uridine thiolation"/>
    <property type="evidence" value="ECO:0007669"/>
    <property type="project" value="TreeGrafter"/>
</dbReference>